<dbReference type="GO" id="GO:0032039">
    <property type="term" value="C:integrator complex"/>
    <property type="evidence" value="ECO:0007669"/>
    <property type="project" value="InterPro"/>
</dbReference>
<comment type="similarity">
    <text evidence="1">Belongs to the Integrator subunit 7 family.</text>
</comment>
<dbReference type="GO" id="GO:0034472">
    <property type="term" value="P:snRNA 3'-end processing"/>
    <property type="evidence" value="ECO:0007669"/>
    <property type="project" value="TreeGrafter"/>
</dbReference>
<protein>
    <submittedName>
        <fullName evidence="4">Integrator complex subunit 7</fullName>
    </submittedName>
</protein>
<accession>A0A915E4N5</accession>
<reference evidence="4" key="1">
    <citation type="submission" date="2022-11" db="UniProtKB">
        <authorList>
            <consortium name="WormBaseParasite"/>
        </authorList>
    </citation>
    <scope>IDENTIFICATION</scope>
</reference>
<dbReference type="InterPro" id="IPR016024">
    <property type="entry name" value="ARM-type_fold"/>
</dbReference>
<name>A0A915E4N5_9BILA</name>
<dbReference type="SUPFAM" id="SSF48371">
    <property type="entry name" value="ARM repeat"/>
    <property type="match status" value="1"/>
</dbReference>
<organism evidence="3 4">
    <name type="scientific">Ditylenchus dipsaci</name>
    <dbReference type="NCBI Taxonomy" id="166011"/>
    <lineage>
        <taxon>Eukaryota</taxon>
        <taxon>Metazoa</taxon>
        <taxon>Ecdysozoa</taxon>
        <taxon>Nematoda</taxon>
        <taxon>Chromadorea</taxon>
        <taxon>Rhabditida</taxon>
        <taxon>Tylenchina</taxon>
        <taxon>Tylenchomorpha</taxon>
        <taxon>Sphaerularioidea</taxon>
        <taxon>Anguinidae</taxon>
        <taxon>Anguininae</taxon>
        <taxon>Ditylenchus</taxon>
    </lineage>
</organism>
<keyword evidence="3" id="KW-1185">Reference proteome</keyword>
<evidence type="ECO:0000256" key="1">
    <source>
        <dbReference type="ARBA" id="ARBA00008565"/>
    </source>
</evidence>
<dbReference type="AlphaFoldDB" id="A0A915E4N5"/>
<dbReference type="PANTHER" id="PTHR13322">
    <property type="entry name" value="C1ORF73 PROTEIN"/>
    <property type="match status" value="1"/>
</dbReference>
<feature type="domain" description="Integrator complex subunit 7 N-terminal" evidence="2">
    <location>
        <begin position="13"/>
        <end position="419"/>
    </location>
</feature>
<dbReference type="PANTHER" id="PTHR13322:SF2">
    <property type="entry name" value="INTEGRATOR COMPLEX SUBUNIT 7"/>
    <property type="match status" value="1"/>
</dbReference>
<evidence type="ECO:0000259" key="2">
    <source>
        <dbReference type="Pfam" id="PF24436"/>
    </source>
</evidence>
<dbReference type="Pfam" id="PF24436">
    <property type="entry name" value="INTS7_N"/>
    <property type="match status" value="1"/>
</dbReference>
<dbReference type="WBParaSite" id="jg25768">
    <property type="protein sequence ID" value="jg25768"/>
    <property type="gene ID" value="jg25768"/>
</dbReference>
<dbReference type="InterPro" id="IPR056516">
    <property type="entry name" value="INTS7_N"/>
</dbReference>
<evidence type="ECO:0000313" key="3">
    <source>
        <dbReference type="Proteomes" id="UP000887574"/>
    </source>
</evidence>
<dbReference type="InterPro" id="IPR033060">
    <property type="entry name" value="INTS7"/>
</dbReference>
<dbReference type="Proteomes" id="UP000887574">
    <property type="component" value="Unplaced"/>
</dbReference>
<proteinExistence type="inferred from homology"/>
<evidence type="ECO:0000313" key="4">
    <source>
        <dbReference type="WBParaSite" id="jg25768"/>
    </source>
</evidence>
<sequence length="757" mass="85250">MELYHGFHAAQVALEQGLQSASLPDVLATITNAPVYVDQMPFPIFVNSVLIKLAEAFQGEKLSPKLEQFVNLTRLRIVKAVQEFRRHVHVAFSSEEIVRRVMKVSHSNDYHARSLTLLFLAALAPLISENKKVHHLLIESLDCSEDTELSATIYAITEFGKHSSVFSSIIVEKISEVLCSNETSLEVKIRLLNVISNFKESYTVTNNCLALGEMLLKRNFDVKMHLAIYDSTTVLASRSSLAIPNNNKRISLCLLKNLNRLAKSPQQWAAAQVLHLRDFHDELREMGSIKALCIWLDCLQKLTSSGLHCCLIADNDLTWMELLNSPNLNLRLSSILLLKNLMSKTSTEYLQAMLLSAIADTVKDIHNSQSLKLKTKFYKFMISFCKMSQCSQLSALSIVSHLMKNCPCLTDPRSLFICKPCVLSVMFTWNAVQLCPIRSLEKGGPALLEFIKDGCESLETTSWINALIHMAKAQFDDVTVENLSESCSHLRKSTVLLQCLSATPRKEKCFSFASVFTQTLSKTWNTAQLILSTLNKHSNTKLTHIPAKRVAIECVAQQPLFVSTEREIRPLQLNAEKFEGTMNNKFLNYLLAANNQLNDMITDYNAVDVTSRLTTTNLISIREMVCQLLSFPVGIPRAFFQRVYHTIIRLIVSPQPKEHESSFTITTNLLPLTVEGVTEVIYPQASHKASYEQRRVISLQESGKYFKAQFLLQVNETAKINVKLLFTDSSTKRNWIDESATASINVICNFGHSTAQQ</sequence>